<dbReference type="Pfam" id="PF03732">
    <property type="entry name" value="Retrotrans_gag"/>
    <property type="match status" value="1"/>
</dbReference>
<name>A0A392VX40_9FABA</name>
<dbReference type="AlphaFoldDB" id="A0A392VX40"/>
<keyword evidence="3" id="KW-1185">Reference proteome</keyword>
<reference evidence="2 3" key="1">
    <citation type="journal article" date="2018" name="Front. Plant Sci.">
        <title>Red Clover (Trifolium pratense) and Zigzag Clover (T. medium) - A Picture of Genomic Similarities and Differences.</title>
        <authorList>
            <person name="Dluhosova J."/>
            <person name="Istvanek J."/>
            <person name="Nedelnik J."/>
            <person name="Repkova J."/>
        </authorList>
    </citation>
    <scope>NUCLEOTIDE SEQUENCE [LARGE SCALE GENOMIC DNA]</scope>
    <source>
        <strain evidence="3">cv. 10/8</strain>
        <tissue evidence="2">Leaf</tissue>
    </source>
</reference>
<dbReference type="InterPro" id="IPR005162">
    <property type="entry name" value="Retrotrans_gag_dom"/>
</dbReference>
<comment type="caution">
    <text evidence="2">The sequence shown here is derived from an EMBL/GenBank/DDBJ whole genome shotgun (WGS) entry which is preliminary data.</text>
</comment>
<feature type="non-terminal residue" evidence="2">
    <location>
        <position position="49"/>
    </location>
</feature>
<proteinExistence type="predicted"/>
<sequence length="49" mass="5812">MTWFKGLKDYSIDSWRELCRAFSSHFTARKRQPKTMDSLSNIIQGKEES</sequence>
<feature type="domain" description="Retrotransposon gag" evidence="1">
    <location>
        <begin position="2"/>
        <end position="47"/>
    </location>
</feature>
<evidence type="ECO:0000313" key="3">
    <source>
        <dbReference type="Proteomes" id="UP000265520"/>
    </source>
</evidence>
<dbReference type="Proteomes" id="UP000265520">
    <property type="component" value="Unassembled WGS sequence"/>
</dbReference>
<accession>A0A392VX40</accession>
<dbReference type="EMBL" id="LXQA011315812">
    <property type="protein sequence ID" value="MCI92958.1"/>
    <property type="molecule type" value="Genomic_DNA"/>
</dbReference>
<organism evidence="2 3">
    <name type="scientific">Trifolium medium</name>
    <dbReference type="NCBI Taxonomy" id="97028"/>
    <lineage>
        <taxon>Eukaryota</taxon>
        <taxon>Viridiplantae</taxon>
        <taxon>Streptophyta</taxon>
        <taxon>Embryophyta</taxon>
        <taxon>Tracheophyta</taxon>
        <taxon>Spermatophyta</taxon>
        <taxon>Magnoliopsida</taxon>
        <taxon>eudicotyledons</taxon>
        <taxon>Gunneridae</taxon>
        <taxon>Pentapetalae</taxon>
        <taxon>rosids</taxon>
        <taxon>fabids</taxon>
        <taxon>Fabales</taxon>
        <taxon>Fabaceae</taxon>
        <taxon>Papilionoideae</taxon>
        <taxon>50 kb inversion clade</taxon>
        <taxon>NPAAA clade</taxon>
        <taxon>Hologalegina</taxon>
        <taxon>IRL clade</taxon>
        <taxon>Trifolieae</taxon>
        <taxon>Trifolium</taxon>
    </lineage>
</organism>
<evidence type="ECO:0000313" key="2">
    <source>
        <dbReference type="EMBL" id="MCI92958.1"/>
    </source>
</evidence>
<evidence type="ECO:0000259" key="1">
    <source>
        <dbReference type="Pfam" id="PF03732"/>
    </source>
</evidence>
<protein>
    <recommendedName>
        <fullName evidence="1">Retrotransposon gag domain-containing protein</fullName>
    </recommendedName>
</protein>